<proteinExistence type="predicted"/>
<dbReference type="EMBL" id="JADAQT010000048">
    <property type="protein sequence ID" value="MBE1874794.1"/>
    <property type="molecule type" value="Genomic_DNA"/>
</dbReference>
<dbReference type="RefSeq" id="WP_192861364.1">
    <property type="nucleotide sequence ID" value="NZ_JADAQT010000048.1"/>
</dbReference>
<dbReference type="Proteomes" id="UP000625527">
    <property type="component" value="Unassembled WGS sequence"/>
</dbReference>
<reference evidence="1 2" key="1">
    <citation type="submission" date="2020-10" db="EMBL/GenBank/DDBJ databases">
        <title>Myceligenerans pegani sp. nov., an endophytic actinomycete isolated from Peganum harmala L. in Xinjiang, China.</title>
        <authorList>
            <person name="Xin L."/>
        </authorList>
    </citation>
    <scope>NUCLEOTIDE SEQUENCE [LARGE SCALE GENOMIC DNA]</scope>
    <source>
        <strain evidence="1 2">TRM65318</strain>
    </source>
</reference>
<protein>
    <submittedName>
        <fullName evidence="1">Uncharacterized protein</fullName>
    </submittedName>
</protein>
<accession>A0ABR9MV43</accession>
<sequence>MPTSKPRHAITETDSVAHALAVARRRWPGEPATRLLTHLIEEGAAAVEHADDAEKVRHERAVAALTGLADYYPDGYLEDVREGWGEE</sequence>
<evidence type="ECO:0000313" key="1">
    <source>
        <dbReference type="EMBL" id="MBE1874794.1"/>
    </source>
</evidence>
<evidence type="ECO:0000313" key="2">
    <source>
        <dbReference type="Proteomes" id="UP000625527"/>
    </source>
</evidence>
<name>A0ABR9MV43_9MICO</name>
<comment type="caution">
    <text evidence="1">The sequence shown here is derived from an EMBL/GenBank/DDBJ whole genome shotgun (WGS) entry which is preliminary data.</text>
</comment>
<keyword evidence="2" id="KW-1185">Reference proteome</keyword>
<organism evidence="1 2">
    <name type="scientific">Myceligenerans pegani</name>
    <dbReference type="NCBI Taxonomy" id="2776917"/>
    <lineage>
        <taxon>Bacteria</taxon>
        <taxon>Bacillati</taxon>
        <taxon>Actinomycetota</taxon>
        <taxon>Actinomycetes</taxon>
        <taxon>Micrococcales</taxon>
        <taxon>Promicromonosporaceae</taxon>
        <taxon>Myceligenerans</taxon>
    </lineage>
</organism>
<gene>
    <name evidence="1" type="ORF">IHE71_03605</name>
</gene>